<dbReference type="EMBL" id="LBWA01000033">
    <property type="protein sequence ID" value="KKQ96367.1"/>
    <property type="molecule type" value="Genomic_DNA"/>
</dbReference>
<name>A0A0G0LZ59_9BACT</name>
<sequence length="132" mass="14928">MAKGSKITWVVTSIPGDNTQNVGRVLTSKDSDKVEFNLEVGSLSPEEVDTNARYNRRTSVGILVVSSEYFRERFSHLLRETPDLDGKPVDLYRDFIPFVLTKGDPVNTFDIQKPAPDLGTPERLRRFVQEAK</sequence>
<evidence type="ECO:0000313" key="1">
    <source>
        <dbReference type="EMBL" id="KKQ96367.1"/>
    </source>
</evidence>
<evidence type="ECO:0000313" key="2">
    <source>
        <dbReference type="Proteomes" id="UP000034325"/>
    </source>
</evidence>
<accession>A0A0G0LZ59</accession>
<proteinExistence type="predicted"/>
<dbReference type="AlphaFoldDB" id="A0A0G0LZ59"/>
<organism evidence="1 2">
    <name type="scientific">Candidatus Woesebacteria bacterium GW2011_GWA1_39_12</name>
    <dbReference type="NCBI Taxonomy" id="1618549"/>
    <lineage>
        <taxon>Bacteria</taxon>
        <taxon>Candidatus Woeseibacteriota</taxon>
    </lineage>
</organism>
<gene>
    <name evidence="1" type="ORF">UT23_C0033G0011</name>
</gene>
<comment type="caution">
    <text evidence="1">The sequence shown here is derived from an EMBL/GenBank/DDBJ whole genome shotgun (WGS) entry which is preliminary data.</text>
</comment>
<protein>
    <submittedName>
        <fullName evidence="1">Uncharacterized protein</fullName>
    </submittedName>
</protein>
<reference evidence="1 2" key="1">
    <citation type="journal article" date="2015" name="Nature">
        <title>rRNA introns, odd ribosomes, and small enigmatic genomes across a large radiation of phyla.</title>
        <authorList>
            <person name="Brown C.T."/>
            <person name="Hug L.A."/>
            <person name="Thomas B.C."/>
            <person name="Sharon I."/>
            <person name="Castelle C.J."/>
            <person name="Singh A."/>
            <person name="Wilkins M.J."/>
            <person name="Williams K.H."/>
            <person name="Banfield J.F."/>
        </authorList>
    </citation>
    <scope>NUCLEOTIDE SEQUENCE [LARGE SCALE GENOMIC DNA]</scope>
</reference>
<dbReference type="Proteomes" id="UP000034325">
    <property type="component" value="Unassembled WGS sequence"/>
</dbReference>